<dbReference type="Pfam" id="PF00534">
    <property type="entry name" value="Glycos_transf_1"/>
    <property type="match status" value="1"/>
</dbReference>
<evidence type="ECO:0000313" key="5">
    <source>
        <dbReference type="Proteomes" id="UP000602532"/>
    </source>
</evidence>
<keyword evidence="1" id="KW-0328">Glycosyltransferase</keyword>
<accession>A0ABR8X1R8</accession>
<proteinExistence type="predicted"/>
<dbReference type="SUPFAM" id="SSF53756">
    <property type="entry name" value="UDP-Glycosyltransferase/glycogen phosphorylase"/>
    <property type="match status" value="1"/>
</dbReference>
<protein>
    <submittedName>
        <fullName evidence="4">Glycosyltransferase family 4 protein</fullName>
    </submittedName>
</protein>
<dbReference type="RefSeq" id="WP_191764616.1">
    <property type="nucleotide sequence ID" value="NZ_JACSPM010000001.1"/>
</dbReference>
<evidence type="ECO:0000259" key="3">
    <source>
        <dbReference type="Pfam" id="PF00534"/>
    </source>
</evidence>
<comment type="caution">
    <text evidence="4">The sequence shown here is derived from an EMBL/GenBank/DDBJ whole genome shotgun (WGS) entry which is preliminary data.</text>
</comment>
<dbReference type="PANTHER" id="PTHR12526">
    <property type="entry name" value="GLYCOSYLTRANSFERASE"/>
    <property type="match status" value="1"/>
</dbReference>
<dbReference type="EMBL" id="JACSPM010000001">
    <property type="protein sequence ID" value="MBD8022841.1"/>
    <property type="molecule type" value="Genomic_DNA"/>
</dbReference>
<dbReference type="InterPro" id="IPR001296">
    <property type="entry name" value="Glyco_trans_1"/>
</dbReference>
<evidence type="ECO:0000256" key="1">
    <source>
        <dbReference type="ARBA" id="ARBA00022676"/>
    </source>
</evidence>
<evidence type="ECO:0000313" key="4">
    <source>
        <dbReference type="EMBL" id="MBD8022841.1"/>
    </source>
</evidence>
<name>A0ABR8X1R8_9MICO</name>
<dbReference type="CDD" id="cd03801">
    <property type="entry name" value="GT4_PimA-like"/>
    <property type="match status" value="1"/>
</dbReference>
<dbReference type="PANTHER" id="PTHR12526:SF510">
    <property type="entry name" value="D-INOSITOL 3-PHOSPHATE GLYCOSYLTRANSFERASE"/>
    <property type="match status" value="1"/>
</dbReference>
<feature type="domain" description="Glycosyl transferase family 1" evidence="3">
    <location>
        <begin position="165"/>
        <end position="320"/>
    </location>
</feature>
<organism evidence="4 5">
    <name type="scientific">Microbacterium gallinarum</name>
    <dbReference type="NCBI Taxonomy" id="2762209"/>
    <lineage>
        <taxon>Bacteria</taxon>
        <taxon>Bacillati</taxon>
        <taxon>Actinomycetota</taxon>
        <taxon>Actinomycetes</taxon>
        <taxon>Micrococcales</taxon>
        <taxon>Microbacteriaceae</taxon>
        <taxon>Microbacterium</taxon>
    </lineage>
</organism>
<keyword evidence="2" id="KW-0808">Transferase</keyword>
<dbReference type="Gene3D" id="3.40.50.2000">
    <property type="entry name" value="Glycogen Phosphorylase B"/>
    <property type="match status" value="2"/>
</dbReference>
<sequence>MTAVPPVVWFVVPDGVDDPERVSGGNVFDRRVEVELRRLGWVVRLVRVEPDAPGDPFDGVPDDALVLLDGLVAISAPAAVESAARRLRVAVLVHMVADAFEDADPRMVEGERASLSHAHRVIATSEWARDELVGRCLSPADRIVVATPGADAATPTAGTSAGGSLLCVGVVAPHKGQDTLIEALAGLAADPTWSCTIAGSVSADRSFAAKLETDAARAGLSERITWTGVLRPEDLDAAYARADVLIAPSRTESYGIAVGDALRRGIPVIASRVGGLPEAARPEDAAILVPPGDPTALGFALRRWIEDPGLRARLSAAARRSAPDRPSWRETARTIGQTLAGLT</sequence>
<reference evidence="4 5" key="1">
    <citation type="submission" date="2020-08" db="EMBL/GenBank/DDBJ databases">
        <title>A Genomic Blueprint of the Chicken Gut Microbiome.</title>
        <authorList>
            <person name="Gilroy R."/>
            <person name="Ravi A."/>
            <person name="Getino M."/>
            <person name="Pursley I."/>
            <person name="Horton D.L."/>
            <person name="Alikhan N.-F."/>
            <person name="Baker D."/>
            <person name="Gharbi K."/>
            <person name="Hall N."/>
            <person name="Watson M."/>
            <person name="Adriaenssens E.M."/>
            <person name="Foster-Nyarko E."/>
            <person name="Jarju S."/>
            <person name="Secka A."/>
            <person name="Antonio M."/>
            <person name="Oren A."/>
            <person name="Chaudhuri R."/>
            <person name="La Ragione R.M."/>
            <person name="Hildebrand F."/>
            <person name="Pallen M.J."/>
        </authorList>
    </citation>
    <scope>NUCLEOTIDE SEQUENCE [LARGE SCALE GENOMIC DNA]</scope>
    <source>
        <strain evidence="4 5">Sa1CUA4</strain>
    </source>
</reference>
<dbReference type="Proteomes" id="UP000602532">
    <property type="component" value="Unassembled WGS sequence"/>
</dbReference>
<keyword evidence="5" id="KW-1185">Reference proteome</keyword>
<gene>
    <name evidence="4" type="ORF">H9622_04455</name>
</gene>
<evidence type="ECO:0000256" key="2">
    <source>
        <dbReference type="ARBA" id="ARBA00022679"/>
    </source>
</evidence>